<evidence type="ECO:0000313" key="1">
    <source>
        <dbReference type="EMBL" id="ABQ52004.1"/>
    </source>
</evidence>
<accession>A5IZR3</accession>
<gene>
    <name evidence="1" type="primary">orf61</name>
    <name evidence="1" type="ORF">SlGVgp061</name>
</gene>
<protein>
    <submittedName>
        <fullName evidence="1">Uncharacterized protein</fullName>
    </submittedName>
</protein>
<organism evidence="1 2">
    <name type="scientific">Spodoptera litura granulovirus</name>
    <dbReference type="NCBI Taxonomy" id="359919"/>
    <lineage>
        <taxon>Viruses</taxon>
        <taxon>Viruses incertae sedis</taxon>
        <taxon>Naldaviricetes</taxon>
        <taxon>Lefavirales</taxon>
        <taxon>Baculoviridae</taxon>
        <taxon>Betabaculovirus</taxon>
        <taxon>Betabaculovirus spliturae</taxon>
    </lineage>
</organism>
<dbReference type="EMBL" id="DQ288858">
    <property type="protein sequence ID" value="ABQ52004.1"/>
    <property type="molecule type" value="Genomic_DNA"/>
</dbReference>
<reference evidence="1 2" key="1">
    <citation type="journal article" date="2008" name="J. Microbiol.">
        <title>Molecular and phylogenetic characterization of Spodoptera litura granulovirus.</title>
        <authorList>
            <person name="Wang Y."/>
            <person name="Choi J.Y."/>
            <person name="Roh J.Y."/>
            <person name="Woo S.D."/>
            <person name="Jin B.R."/>
            <person name="Je Y.H."/>
        </authorList>
    </citation>
    <scope>NUCLEOTIDE SEQUENCE [LARGE SCALE GENOMIC DNA]</scope>
    <source>
        <strain evidence="1">SlGV-K1</strain>
    </source>
</reference>
<dbReference type="GeneID" id="5184236"/>
<dbReference type="Proteomes" id="UP000202782">
    <property type="component" value="Segment"/>
</dbReference>
<dbReference type="KEGG" id="vg:5184236"/>
<evidence type="ECO:0000313" key="2">
    <source>
        <dbReference type="Proteomes" id="UP000202782"/>
    </source>
</evidence>
<name>A5IZR3_9BBAC</name>
<dbReference type="RefSeq" id="YP_001257012.1">
    <property type="nucleotide sequence ID" value="NC_009503.1"/>
</dbReference>
<keyword evidence="2" id="KW-1185">Reference proteome</keyword>
<proteinExistence type="predicted"/>
<sequence length="153" mass="17463">MFYSASMISDLFKKLYNFIVDPIGIQDLRIDVRLIMDKLDEIADTLPPQQQTEDDEKGLGVFIKNNIDDSTHVQYVSGNKYKCRKRLYENIMEKVHDDEDEYEPEAKIQKMNDTIVASGVGIEHITDSAIVANASINATRQLLKDCLTDDEES</sequence>